<dbReference type="Proteomes" id="UP000091857">
    <property type="component" value="Chromosome 17"/>
</dbReference>
<sequence>MALRKGKWRPEEDHKLICYIRRYGIWNWNEMPRAAGLSRSGKSCRLRWMNYLRPFIRHGNFSKEEEDTIFKLHEKLGNRWSAIAAKLPGRTDNDIKNYWNSNLRKRLRNTASATKLDGLQTSGGQLKKHLSEGTVPKEIPKSSSSNMANKTDINQDVAHQNITAGLSKVSLDFKSLQGQSFSMEGLHIREDNGKILHPFASDDDLLGFFPPMQNIDFSGELQYLTWHEEPVYSYNYQDNLFEYPTLWYDEYRVIEENNNNELSELSGEVFQSLWEQQSCPIMEDLYTAKDESEREGAGHPFEDFSACYDSNQLSSGEIQFLWDYPFFL</sequence>
<reference evidence="2" key="1">
    <citation type="journal article" date="2016" name="Nat. Biotechnol.">
        <title>Sequencing wild and cultivated cassava and related species reveals extensive interspecific hybridization and genetic diversity.</title>
        <authorList>
            <person name="Bredeson J.V."/>
            <person name="Lyons J.B."/>
            <person name="Prochnik S.E."/>
            <person name="Wu G.A."/>
            <person name="Ha C.M."/>
            <person name="Edsinger-Gonzales E."/>
            <person name="Grimwood J."/>
            <person name="Schmutz J."/>
            <person name="Rabbi I.Y."/>
            <person name="Egesi C."/>
            <person name="Nauluvula P."/>
            <person name="Lebot V."/>
            <person name="Ndunguru J."/>
            <person name="Mkamilo G."/>
            <person name="Bart R.S."/>
            <person name="Setter T.L."/>
            <person name="Gleadow R.M."/>
            <person name="Kulakow P."/>
            <person name="Ferguson M.E."/>
            <person name="Rounsley S."/>
            <person name="Rokhsar D.S."/>
        </authorList>
    </citation>
    <scope>NUCLEOTIDE SEQUENCE [LARGE SCALE GENOMIC DNA]</scope>
    <source>
        <strain evidence="2">cv. AM560-2</strain>
    </source>
</reference>
<evidence type="ECO:0000313" key="2">
    <source>
        <dbReference type="Proteomes" id="UP000091857"/>
    </source>
</evidence>
<dbReference type="EMBL" id="CM004403">
    <property type="protein sequence ID" value="KAG8634430.1"/>
    <property type="molecule type" value="Genomic_DNA"/>
</dbReference>
<evidence type="ECO:0000313" key="1">
    <source>
        <dbReference type="EMBL" id="KAG8634430.1"/>
    </source>
</evidence>
<organism evidence="1 2">
    <name type="scientific">Manihot esculenta</name>
    <name type="common">Cassava</name>
    <name type="synonym">Jatropha manihot</name>
    <dbReference type="NCBI Taxonomy" id="3983"/>
    <lineage>
        <taxon>Eukaryota</taxon>
        <taxon>Viridiplantae</taxon>
        <taxon>Streptophyta</taxon>
        <taxon>Embryophyta</taxon>
        <taxon>Tracheophyta</taxon>
        <taxon>Spermatophyta</taxon>
        <taxon>Magnoliopsida</taxon>
        <taxon>eudicotyledons</taxon>
        <taxon>Gunneridae</taxon>
        <taxon>Pentapetalae</taxon>
        <taxon>rosids</taxon>
        <taxon>fabids</taxon>
        <taxon>Malpighiales</taxon>
        <taxon>Euphorbiaceae</taxon>
        <taxon>Crotonoideae</taxon>
        <taxon>Manihoteae</taxon>
        <taxon>Manihot</taxon>
    </lineage>
</organism>
<protein>
    <submittedName>
        <fullName evidence="1">Uncharacterized protein</fullName>
    </submittedName>
</protein>
<gene>
    <name evidence="1" type="ORF">MANES_17G033000v8</name>
</gene>
<keyword evidence="2" id="KW-1185">Reference proteome</keyword>
<name>A0ACB7G417_MANES</name>
<accession>A0ACB7G417</accession>
<proteinExistence type="predicted"/>
<comment type="caution">
    <text evidence="1">The sequence shown here is derived from an EMBL/GenBank/DDBJ whole genome shotgun (WGS) entry which is preliminary data.</text>
</comment>